<keyword evidence="1" id="KW-0539">Nucleus</keyword>
<protein>
    <submittedName>
        <fullName evidence="4">Sterol regulatory element-binding protein ECM22-like protein 1</fullName>
    </submittedName>
</protein>
<dbReference type="InterPro" id="IPR052400">
    <property type="entry name" value="Zn2-C6_fungal_TF"/>
</dbReference>
<feature type="region of interest" description="Disordered" evidence="2">
    <location>
        <begin position="1"/>
        <end position="43"/>
    </location>
</feature>
<dbReference type="OrthoDB" id="416217at2759"/>
<feature type="compositionally biased region" description="Basic and acidic residues" evidence="2">
    <location>
        <begin position="20"/>
        <end position="39"/>
    </location>
</feature>
<accession>A0A9P6KP19</accession>
<dbReference type="Gene3D" id="4.10.240.10">
    <property type="entry name" value="Zn(2)-C6 fungal-type DNA-binding domain"/>
    <property type="match status" value="1"/>
</dbReference>
<gene>
    <name evidence="4" type="ORF">PMIN01_08817</name>
</gene>
<dbReference type="CDD" id="cd00067">
    <property type="entry name" value="GAL4"/>
    <property type="match status" value="1"/>
</dbReference>
<dbReference type="SMART" id="SM00066">
    <property type="entry name" value="GAL4"/>
    <property type="match status" value="1"/>
</dbReference>
<dbReference type="InterPro" id="IPR001138">
    <property type="entry name" value="Zn2Cys6_DnaBD"/>
</dbReference>
<dbReference type="PANTHER" id="PTHR47657">
    <property type="entry name" value="STEROL REGULATORY ELEMENT-BINDING PROTEIN ECM22"/>
    <property type="match status" value="1"/>
</dbReference>
<dbReference type="EMBL" id="WJXW01000009">
    <property type="protein sequence ID" value="KAF9733134.1"/>
    <property type="molecule type" value="Genomic_DNA"/>
</dbReference>
<dbReference type="Proteomes" id="UP000756921">
    <property type="component" value="Unassembled WGS sequence"/>
</dbReference>
<dbReference type="SUPFAM" id="SSF57701">
    <property type="entry name" value="Zn2/Cys6 DNA-binding domain"/>
    <property type="match status" value="1"/>
</dbReference>
<evidence type="ECO:0000259" key="3">
    <source>
        <dbReference type="PROSITE" id="PS50048"/>
    </source>
</evidence>
<dbReference type="PROSITE" id="PS50048">
    <property type="entry name" value="ZN2_CY6_FUNGAL_2"/>
    <property type="match status" value="1"/>
</dbReference>
<dbReference type="GO" id="GO:0008270">
    <property type="term" value="F:zinc ion binding"/>
    <property type="evidence" value="ECO:0007669"/>
    <property type="project" value="InterPro"/>
</dbReference>
<evidence type="ECO:0000256" key="2">
    <source>
        <dbReference type="SAM" id="MobiDB-lite"/>
    </source>
</evidence>
<keyword evidence="5" id="KW-1185">Reference proteome</keyword>
<proteinExistence type="predicted"/>
<dbReference type="InterPro" id="IPR021858">
    <property type="entry name" value="Fun_TF"/>
</dbReference>
<dbReference type="InterPro" id="IPR036864">
    <property type="entry name" value="Zn2-C6_fun-type_DNA-bd_sf"/>
</dbReference>
<feature type="domain" description="Zn(2)-C6 fungal-type" evidence="3">
    <location>
        <begin position="51"/>
        <end position="82"/>
    </location>
</feature>
<dbReference type="GO" id="GO:0000981">
    <property type="term" value="F:DNA-binding transcription factor activity, RNA polymerase II-specific"/>
    <property type="evidence" value="ECO:0007669"/>
    <property type="project" value="InterPro"/>
</dbReference>
<evidence type="ECO:0000313" key="4">
    <source>
        <dbReference type="EMBL" id="KAF9733134.1"/>
    </source>
</evidence>
<evidence type="ECO:0000313" key="5">
    <source>
        <dbReference type="Proteomes" id="UP000756921"/>
    </source>
</evidence>
<dbReference type="PANTHER" id="PTHR47657:SF13">
    <property type="entry name" value="ZN(2)-C6 FUNGAL-TYPE DOMAIN-CONTAINING PROTEIN-RELATED"/>
    <property type="match status" value="1"/>
</dbReference>
<dbReference type="AlphaFoldDB" id="A0A9P6KP19"/>
<evidence type="ECO:0000256" key="1">
    <source>
        <dbReference type="ARBA" id="ARBA00023242"/>
    </source>
</evidence>
<dbReference type="Pfam" id="PF11951">
    <property type="entry name" value="Fungal_trans_2"/>
    <property type="match status" value="1"/>
</dbReference>
<organism evidence="4 5">
    <name type="scientific">Paraphaeosphaeria minitans</name>
    <dbReference type="NCBI Taxonomy" id="565426"/>
    <lineage>
        <taxon>Eukaryota</taxon>
        <taxon>Fungi</taxon>
        <taxon>Dikarya</taxon>
        <taxon>Ascomycota</taxon>
        <taxon>Pezizomycotina</taxon>
        <taxon>Dothideomycetes</taxon>
        <taxon>Pleosporomycetidae</taxon>
        <taxon>Pleosporales</taxon>
        <taxon>Massarineae</taxon>
        <taxon>Didymosphaeriaceae</taxon>
        <taxon>Paraphaeosphaeria</taxon>
    </lineage>
</organism>
<reference evidence="4" key="1">
    <citation type="journal article" date="2020" name="Mol. Plant Microbe Interact.">
        <title>Genome Sequence of the Biocontrol Agent Coniothyrium minitans strain Conio (IMI 134523).</title>
        <authorList>
            <person name="Patel D."/>
            <person name="Shittu T.A."/>
            <person name="Baroncelli R."/>
            <person name="Muthumeenakshi S."/>
            <person name="Osborne T.H."/>
            <person name="Janganan T.K."/>
            <person name="Sreenivasaprasad S."/>
        </authorList>
    </citation>
    <scope>NUCLEOTIDE SEQUENCE</scope>
    <source>
        <strain evidence="4">Conio</strain>
    </source>
</reference>
<dbReference type="Pfam" id="PF00172">
    <property type="entry name" value="Zn_clus"/>
    <property type="match status" value="1"/>
</dbReference>
<sequence>MSGALLTPSEPADSPEESDGVARRLSPEEGPARGAEDKAIKRRAHRKSRFGCKNCKLRRIKCDERKPECLNCRNRQVSTVTVLLFANPTEPTEVAVTAPSPTETAVTPSLFGALNVEDLELMYHWTTSTSATLSSQRSGTIFWRTQVTELALSHHHVLHLILSITARHLARFRPQRRDEYVALADLHYATALPVVTAELSHLHQDNCDPVLLSVQLICTITWARGPQPGEYLAFGDQGHSDWLAMFRGIRTTLETVGYDNFTRSMAPNIRAHAKPLPDVAGTLAYEEPLAELSDYVHYASKPPQLSQNVYAHQVLLECYSNRYGGVDGEYHVSFAWLFRMQEEFLQALQRHEPVPLVIYAHFAVLMNDMESFWYMKGWTSHVLAGIWDILRDEDRVHIRWSVSVVGWIPP</sequence>
<comment type="caution">
    <text evidence="4">The sequence shown here is derived from an EMBL/GenBank/DDBJ whole genome shotgun (WGS) entry which is preliminary data.</text>
</comment>
<name>A0A9P6KP19_9PLEO</name>